<evidence type="ECO:0000313" key="2">
    <source>
        <dbReference type="EMBL" id="MFC3689154.1"/>
    </source>
</evidence>
<keyword evidence="1" id="KW-0472">Membrane</keyword>
<keyword evidence="1" id="KW-0812">Transmembrane</keyword>
<reference evidence="3" key="1">
    <citation type="journal article" date="2019" name="Int. J. Syst. Evol. Microbiol.">
        <title>The Global Catalogue of Microorganisms (GCM) 10K type strain sequencing project: providing services to taxonomists for standard genome sequencing and annotation.</title>
        <authorList>
            <consortium name="The Broad Institute Genomics Platform"/>
            <consortium name="The Broad Institute Genome Sequencing Center for Infectious Disease"/>
            <person name="Wu L."/>
            <person name="Ma J."/>
        </authorList>
    </citation>
    <scope>NUCLEOTIDE SEQUENCE [LARGE SCALE GENOMIC DNA]</scope>
    <source>
        <strain evidence="3">NCAIM B.02333</strain>
    </source>
</reference>
<organism evidence="2 3">
    <name type="scientific">Aquipuribacter hungaricus</name>
    <dbReference type="NCBI Taxonomy" id="545624"/>
    <lineage>
        <taxon>Bacteria</taxon>
        <taxon>Bacillati</taxon>
        <taxon>Actinomycetota</taxon>
        <taxon>Actinomycetes</taxon>
        <taxon>Micrococcales</taxon>
        <taxon>Intrasporangiaceae</taxon>
        <taxon>Aquipuribacter</taxon>
    </lineage>
</organism>
<name>A0ABV7WH48_9MICO</name>
<gene>
    <name evidence="2" type="ORF">ACFOLH_12445</name>
</gene>
<dbReference type="InterPro" id="IPR021454">
    <property type="entry name" value="DUF3105"/>
</dbReference>
<sequence length="212" mass="22925">MPNPVEDRQARLAKMQAAQKNAERRRSFLVIGLASLLAIALIGVVAVVIVQSERERAAVEAEAESEIEGVEITDDLTQNHVETDVAYAQDPPVGGDHLPAPRWQDCGFYDAPVQEEAAVHSLEHGAVWITHSPDLPADQVARLEELSGENNYLLVSPREDLPSDVVLSAWGAQLQLDSVDDERVPVFLTKYLQGEQTPEPGAACSGGVTATL</sequence>
<dbReference type="EMBL" id="JBHRWW010000008">
    <property type="protein sequence ID" value="MFC3689154.1"/>
    <property type="molecule type" value="Genomic_DNA"/>
</dbReference>
<accession>A0ABV7WH48</accession>
<dbReference type="Proteomes" id="UP001595685">
    <property type="component" value="Unassembled WGS sequence"/>
</dbReference>
<evidence type="ECO:0000256" key="1">
    <source>
        <dbReference type="SAM" id="Phobius"/>
    </source>
</evidence>
<keyword evidence="1" id="KW-1133">Transmembrane helix</keyword>
<keyword evidence="3" id="KW-1185">Reference proteome</keyword>
<dbReference type="Pfam" id="PF11303">
    <property type="entry name" value="DUF3105"/>
    <property type="match status" value="1"/>
</dbReference>
<comment type="caution">
    <text evidence="2">The sequence shown here is derived from an EMBL/GenBank/DDBJ whole genome shotgun (WGS) entry which is preliminary data.</text>
</comment>
<feature type="transmembrane region" description="Helical" evidence="1">
    <location>
        <begin position="28"/>
        <end position="50"/>
    </location>
</feature>
<protein>
    <submittedName>
        <fullName evidence="2">DUF3105 domain-containing protein</fullName>
    </submittedName>
</protein>
<proteinExistence type="predicted"/>
<evidence type="ECO:0000313" key="3">
    <source>
        <dbReference type="Proteomes" id="UP001595685"/>
    </source>
</evidence>
<dbReference type="RefSeq" id="WP_340294597.1">
    <property type="nucleotide sequence ID" value="NZ_JBBEOI010000170.1"/>
</dbReference>